<name>A0ABZ3J4W5_SPOA4</name>
<keyword evidence="3" id="KW-1185">Reference proteome</keyword>
<dbReference type="SFLD" id="SFLDG01129">
    <property type="entry name" value="C1.5:_HAD__Beta-PGM__Phosphata"/>
    <property type="match status" value="1"/>
</dbReference>
<dbReference type="PANTHER" id="PTHR43316">
    <property type="entry name" value="HYDROLASE, HALOACID DELAHOGENASE-RELATED"/>
    <property type="match status" value="1"/>
</dbReference>
<keyword evidence="1 2" id="KW-0378">Hydrolase</keyword>
<proteinExistence type="predicted"/>
<dbReference type="Pfam" id="PF00702">
    <property type="entry name" value="Hydrolase"/>
    <property type="match status" value="1"/>
</dbReference>
<dbReference type="GO" id="GO:0008967">
    <property type="term" value="F:phosphoglycolate phosphatase activity"/>
    <property type="evidence" value="ECO:0007669"/>
    <property type="project" value="UniProtKB-EC"/>
</dbReference>
<organism evidence="2 3">
    <name type="scientific">Sporomusa acidovorans (strain ATCC 49682 / DSM 3132 / Mol)</name>
    <dbReference type="NCBI Taxonomy" id="1123286"/>
    <lineage>
        <taxon>Bacteria</taxon>
        <taxon>Bacillati</taxon>
        <taxon>Bacillota</taxon>
        <taxon>Negativicutes</taxon>
        <taxon>Selenomonadales</taxon>
        <taxon>Sporomusaceae</taxon>
        <taxon>Sporomusa</taxon>
    </lineage>
</organism>
<reference evidence="2" key="1">
    <citation type="submission" date="2024-05" db="EMBL/GenBank/DDBJ databases">
        <title>Isolation and characterization of Sporomusa carbonis sp. nov., a carboxydotrophic hydrogenogen in the genus of Sporomusa isolated from a charcoal burning pile.</title>
        <authorList>
            <person name="Boeer T."/>
            <person name="Rosenbaum F."/>
            <person name="Eysell L."/>
            <person name="Mueller V."/>
            <person name="Daniel R."/>
            <person name="Poehlein A."/>
        </authorList>
    </citation>
    <scope>NUCLEOTIDE SEQUENCE [LARGE SCALE GENOMIC DNA]</scope>
    <source>
        <strain evidence="2">DSM 3132</strain>
    </source>
</reference>
<evidence type="ECO:0000313" key="3">
    <source>
        <dbReference type="Proteomes" id="UP000216052"/>
    </source>
</evidence>
<dbReference type="SFLD" id="SFLDS00003">
    <property type="entry name" value="Haloacid_Dehalogenase"/>
    <property type="match status" value="1"/>
</dbReference>
<dbReference type="Gene3D" id="3.40.50.1000">
    <property type="entry name" value="HAD superfamily/HAD-like"/>
    <property type="match status" value="1"/>
</dbReference>
<dbReference type="InterPro" id="IPR051540">
    <property type="entry name" value="S-2-haloacid_dehalogenase"/>
</dbReference>
<dbReference type="PANTHER" id="PTHR43316:SF3">
    <property type="entry name" value="HALOACID DEHALOGENASE, TYPE II (AFU_ORTHOLOGUE AFUA_2G07750)-RELATED"/>
    <property type="match status" value="1"/>
</dbReference>
<sequence>MIKSVLFDLDGTLLPLNQDDFAREYLTHIGAKVAQVIDPKKFVSQLLASTDVMVRNKDKTKTNQQVFLEDFLHKIGVAREILLPVIDEFYETDFVLVKSITRRAAAARQAIMAVIECGLDVVVATNPIFPASAVRQRLAWAGVDDINFKLITSYEQSHFCKPHVEYYLEIAAHLGRLPAECLMVGNDVKEDLAAARIGMTTYLVTDCLLNVKNAVINTDYQGTLQELAQTIAQIIKER</sequence>
<evidence type="ECO:0000256" key="1">
    <source>
        <dbReference type="ARBA" id="ARBA00022801"/>
    </source>
</evidence>
<gene>
    <name evidence="2" type="primary">gph_1</name>
    <name evidence="2" type="ORF">SPACI_031830</name>
</gene>
<dbReference type="Proteomes" id="UP000216052">
    <property type="component" value="Chromosome"/>
</dbReference>
<dbReference type="SUPFAM" id="SSF56784">
    <property type="entry name" value="HAD-like"/>
    <property type="match status" value="1"/>
</dbReference>
<evidence type="ECO:0000313" key="2">
    <source>
        <dbReference type="EMBL" id="XFO73109.1"/>
    </source>
</evidence>
<dbReference type="EC" id="3.1.3.18" evidence="2"/>
<dbReference type="InterPro" id="IPR036412">
    <property type="entry name" value="HAD-like_sf"/>
</dbReference>
<accession>A0ABZ3J4W5</accession>
<dbReference type="InterPro" id="IPR023214">
    <property type="entry name" value="HAD_sf"/>
</dbReference>
<dbReference type="RefSeq" id="WP_093793730.1">
    <property type="nucleotide sequence ID" value="NZ_CP155571.1"/>
</dbReference>
<dbReference type="EMBL" id="CP155571">
    <property type="protein sequence ID" value="XFO73109.1"/>
    <property type="molecule type" value="Genomic_DNA"/>
</dbReference>
<protein>
    <submittedName>
        <fullName evidence="2">Phosphoglycolate phosphatase</fullName>
        <ecNumber evidence="2">3.1.3.18</ecNumber>
    </submittedName>
</protein>